<organism evidence="1 2">
    <name type="scientific">Cutaneotrichosporon oleaginosum</name>
    <dbReference type="NCBI Taxonomy" id="879819"/>
    <lineage>
        <taxon>Eukaryota</taxon>
        <taxon>Fungi</taxon>
        <taxon>Dikarya</taxon>
        <taxon>Basidiomycota</taxon>
        <taxon>Agaricomycotina</taxon>
        <taxon>Tremellomycetes</taxon>
        <taxon>Trichosporonales</taxon>
        <taxon>Trichosporonaceae</taxon>
        <taxon>Cutaneotrichosporon</taxon>
    </lineage>
</organism>
<dbReference type="Proteomes" id="UP000053611">
    <property type="component" value="Unassembled WGS sequence"/>
</dbReference>
<sequence length="173" mass="19854">MAAIGHWSDLQFPLSSALFLEVHKILDWGFKSNNNLACNWANLALEFHEGWDGTTETVTLAPHRPNTVIGSRAQMTTYYRVKKEIHHNWLRLHLGVPTKEISQEDMQVYQLLEGEGGNEDADHDSFIENKSRKMPKPRKVDAAVGENDECAPRLPRIGRRRASQFHHCITTRR</sequence>
<name>A0A0J0XTQ3_9TREE</name>
<protein>
    <submittedName>
        <fullName evidence="1">Uncharacterized protein</fullName>
    </submittedName>
</protein>
<evidence type="ECO:0000313" key="2">
    <source>
        <dbReference type="Proteomes" id="UP000053611"/>
    </source>
</evidence>
<keyword evidence="2" id="KW-1185">Reference proteome</keyword>
<dbReference type="EMBL" id="KQ087187">
    <property type="protein sequence ID" value="KLT44440.1"/>
    <property type="molecule type" value="Genomic_DNA"/>
</dbReference>
<accession>A0A0J0XTQ3</accession>
<evidence type="ECO:0000313" key="1">
    <source>
        <dbReference type="EMBL" id="KLT44440.1"/>
    </source>
</evidence>
<proteinExistence type="predicted"/>
<dbReference type="AlphaFoldDB" id="A0A0J0XTQ3"/>
<reference evidence="1 2" key="1">
    <citation type="submission" date="2015-03" db="EMBL/GenBank/DDBJ databases">
        <title>Genomics and transcriptomics of the oil-accumulating basidiomycete yeast T. oleaginosus allow insights into substrate utilization and the diverse evolutionary trajectories of mating systems in fungi.</title>
        <authorList>
            <consortium name="DOE Joint Genome Institute"/>
            <person name="Kourist R."/>
            <person name="Kracht O."/>
            <person name="Bracharz F."/>
            <person name="Lipzen A."/>
            <person name="Nolan M."/>
            <person name="Ohm R."/>
            <person name="Grigoriev I."/>
            <person name="Sun S."/>
            <person name="Heitman J."/>
            <person name="Bruck T."/>
            <person name="Nowrousian M."/>
        </authorList>
    </citation>
    <scope>NUCLEOTIDE SEQUENCE [LARGE SCALE GENOMIC DNA]</scope>
    <source>
        <strain evidence="1 2">IBC0246</strain>
    </source>
</reference>
<dbReference type="GeneID" id="28985822"/>
<gene>
    <name evidence="1" type="ORF">CC85DRAFT_300578</name>
</gene>
<dbReference type="RefSeq" id="XP_018280931.1">
    <property type="nucleotide sequence ID" value="XM_018425219.1"/>
</dbReference>